<dbReference type="AlphaFoldDB" id="A0AA96NAL1"/>
<keyword evidence="6 11" id="KW-0479">Metal-binding</keyword>
<protein>
    <submittedName>
        <fullName evidence="14">CYP82BF1</fullName>
    </submittedName>
</protein>
<evidence type="ECO:0000256" key="2">
    <source>
        <dbReference type="ARBA" id="ARBA00004370"/>
    </source>
</evidence>
<evidence type="ECO:0000313" key="14">
    <source>
        <dbReference type="EMBL" id="WNT44093.1"/>
    </source>
</evidence>
<reference evidence="14" key="1">
    <citation type="submission" date="2023-02" db="EMBL/GenBank/DDBJ databases">
        <authorList>
            <person name="Liu X."/>
        </authorList>
    </citation>
    <scope>NUCLEOTIDE SEQUENCE</scope>
</reference>
<dbReference type="FunFam" id="1.10.630.10:FF:000026">
    <property type="entry name" value="Cytochrome P450 82C4"/>
    <property type="match status" value="1"/>
</dbReference>
<comment type="subcellular location">
    <subcellularLocation>
        <location evidence="2">Membrane</location>
    </subcellularLocation>
</comment>
<evidence type="ECO:0000256" key="7">
    <source>
        <dbReference type="ARBA" id="ARBA00022989"/>
    </source>
</evidence>
<evidence type="ECO:0000256" key="8">
    <source>
        <dbReference type="ARBA" id="ARBA00023002"/>
    </source>
</evidence>
<dbReference type="PRINTS" id="PR00463">
    <property type="entry name" value="EP450I"/>
</dbReference>
<keyword evidence="7 13" id="KW-1133">Transmembrane helix</keyword>
<feature type="binding site" description="axial binding residue" evidence="11">
    <location>
        <position position="478"/>
    </location>
    <ligand>
        <name>heme</name>
        <dbReference type="ChEBI" id="CHEBI:30413"/>
    </ligand>
    <ligandPart>
        <name>Fe</name>
        <dbReference type="ChEBI" id="CHEBI:18248"/>
    </ligandPart>
</feature>
<dbReference type="GO" id="GO:0016020">
    <property type="term" value="C:membrane"/>
    <property type="evidence" value="ECO:0007669"/>
    <property type="project" value="UniProtKB-SubCell"/>
</dbReference>
<dbReference type="InterPro" id="IPR017972">
    <property type="entry name" value="Cyt_P450_CS"/>
</dbReference>
<keyword evidence="12" id="KW-0503">Monooxygenase</keyword>
<dbReference type="Gene3D" id="1.10.630.10">
    <property type="entry name" value="Cytochrome P450"/>
    <property type="match status" value="1"/>
</dbReference>
<dbReference type="Pfam" id="PF00067">
    <property type="entry name" value="p450"/>
    <property type="match status" value="1"/>
</dbReference>
<dbReference type="PANTHER" id="PTHR47947">
    <property type="entry name" value="CYTOCHROME P450 82C3-RELATED"/>
    <property type="match status" value="1"/>
</dbReference>
<dbReference type="InterPro" id="IPR050651">
    <property type="entry name" value="Plant_Cytochrome_P450_Monoox"/>
</dbReference>
<accession>A0AA96NAL1</accession>
<dbReference type="GO" id="GO:0004497">
    <property type="term" value="F:monooxygenase activity"/>
    <property type="evidence" value="ECO:0007669"/>
    <property type="project" value="UniProtKB-KW"/>
</dbReference>
<keyword evidence="10 13" id="KW-0472">Membrane</keyword>
<dbReference type="GO" id="GO:0020037">
    <property type="term" value="F:heme binding"/>
    <property type="evidence" value="ECO:0007669"/>
    <property type="project" value="InterPro"/>
</dbReference>
<comment type="pathway">
    <text evidence="3">Alkaloid biosynthesis.</text>
</comment>
<keyword evidence="4 11" id="KW-0349">Heme</keyword>
<keyword evidence="5 13" id="KW-0812">Transmembrane</keyword>
<feature type="transmembrane region" description="Helical" evidence="13">
    <location>
        <begin position="12"/>
        <end position="33"/>
    </location>
</feature>
<evidence type="ECO:0000256" key="4">
    <source>
        <dbReference type="ARBA" id="ARBA00022617"/>
    </source>
</evidence>
<dbReference type="GO" id="GO:0016705">
    <property type="term" value="F:oxidoreductase activity, acting on paired donors, with incorporation or reduction of molecular oxygen"/>
    <property type="evidence" value="ECO:0007669"/>
    <property type="project" value="InterPro"/>
</dbReference>
<evidence type="ECO:0000256" key="5">
    <source>
        <dbReference type="ARBA" id="ARBA00022692"/>
    </source>
</evidence>
<evidence type="ECO:0000256" key="11">
    <source>
        <dbReference type="PIRSR" id="PIRSR602401-1"/>
    </source>
</evidence>
<evidence type="ECO:0000256" key="9">
    <source>
        <dbReference type="ARBA" id="ARBA00023004"/>
    </source>
</evidence>
<dbReference type="InterPro" id="IPR001128">
    <property type="entry name" value="Cyt_P450"/>
</dbReference>
<evidence type="ECO:0000256" key="1">
    <source>
        <dbReference type="ARBA" id="ARBA00001971"/>
    </source>
</evidence>
<dbReference type="InterPro" id="IPR036396">
    <property type="entry name" value="Cyt_P450_sf"/>
</dbReference>
<sequence length="539" mass="60877">MEYYSSSSLQQWLSTLLLLLLISSITISFYLLIRRSRGTTPHGRPSPPKVPGAWPLIGHLHLLGGNHPLHIVLGTMSDKYGPIFTMLFGKHPSLVVSSSQFAKECFTSTNDKLFSYRHVPTGVKHMFYNNDSFGFAPYGSYWREMRKMNSLSLFSHHRVERLNRIRTFQLNIWFKNLYEMCNKEKSTTSTEGVVVEMKSWFDEMFFHVLVNMIVKPTNDDEGLVNKYRDVAKEAGHLLSSMAVSDMVPSLGWLDHLFGLVSKMKKTAKDMDSILTTWLEQHKSSQQLRSNGRADQTEEEKEEEKGLIAELLSMPDSALFGHNRDIVIKSACQALIMAGSDSTSATLTWVLSLLLNHREVLKKAQKELDQVVGKDRQVDDSDIKDLVYLQAILKETMRLYPTAPILERLAVEDCIVGGFHVQAGTTLFVNVSKVQRDPNLWTDPSEFEPERFLTGSNADVDLKGQDYELIPFGSGRRSCPAVSFSVRIMLLVLALFIHSFEVKLVGDGILDMTESSGHTNCRSSPLEVLISPRLDSKIYG</sequence>
<dbReference type="EMBL" id="OQ434215">
    <property type="protein sequence ID" value="WNT44093.1"/>
    <property type="molecule type" value="mRNA"/>
</dbReference>
<evidence type="ECO:0000256" key="12">
    <source>
        <dbReference type="RuleBase" id="RU000461"/>
    </source>
</evidence>
<evidence type="ECO:0000256" key="13">
    <source>
        <dbReference type="SAM" id="Phobius"/>
    </source>
</evidence>
<organism evidence="14">
    <name type="scientific">Corydalis yanhusuo</name>
    <dbReference type="NCBI Taxonomy" id="458692"/>
    <lineage>
        <taxon>Eukaryota</taxon>
        <taxon>Viridiplantae</taxon>
        <taxon>Streptophyta</taxon>
        <taxon>Embryophyta</taxon>
        <taxon>Tracheophyta</taxon>
        <taxon>Spermatophyta</taxon>
        <taxon>Magnoliopsida</taxon>
        <taxon>Ranunculales</taxon>
        <taxon>Papaveraceae</taxon>
        <taxon>Fumarioideae</taxon>
        <taxon>Corydalis</taxon>
    </lineage>
</organism>
<evidence type="ECO:0000256" key="6">
    <source>
        <dbReference type="ARBA" id="ARBA00022723"/>
    </source>
</evidence>
<dbReference type="InterPro" id="IPR002401">
    <property type="entry name" value="Cyt_P450_E_grp-I"/>
</dbReference>
<evidence type="ECO:0000256" key="3">
    <source>
        <dbReference type="ARBA" id="ARBA00004913"/>
    </source>
</evidence>
<proteinExistence type="evidence at transcript level"/>
<name>A0AA96NAL1_9MAGN</name>
<dbReference type="GO" id="GO:0033075">
    <property type="term" value="P:isoquinoline alkaloid biosynthetic process"/>
    <property type="evidence" value="ECO:0007669"/>
    <property type="project" value="UniProtKB-ARBA"/>
</dbReference>
<dbReference type="SUPFAM" id="SSF48264">
    <property type="entry name" value="Cytochrome P450"/>
    <property type="match status" value="1"/>
</dbReference>
<dbReference type="PRINTS" id="PR00385">
    <property type="entry name" value="P450"/>
</dbReference>
<keyword evidence="9 11" id="KW-0408">Iron</keyword>
<dbReference type="PROSITE" id="PS00086">
    <property type="entry name" value="CYTOCHROME_P450"/>
    <property type="match status" value="1"/>
</dbReference>
<dbReference type="PANTHER" id="PTHR47947:SF26">
    <property type="entry name" value="CYTOCHROME P450"/>
    <property type="match status" value="1"/>
</dbReference>
<comment type="similarity">
    <text evidence="12">Belongs to the cytochrome P450 family.</text>
</comment>
<keyword evidence="8 12" id="KW-0560">Oxidoreductase</keyword>
<dbReference type="GO" id="GO:0005506">
    <property type="term" value="F:iron ion binding"/>
    <property type="evidence" value="ECO:0007669"/>
    <property type="project" value="InterPro"/>
</dbReference>
<evidence type="ECO:0000256" key="10">
    <source>
        <dbReference type="ARBA" id="ARBA00023136"/>
    </source>
</evidence>
<comment type="cofactor">
    <cofactor evidence="1 11">
        <name>heme</name>
        <dbReference type="ChEBI" id="CHEBI:30413"/>
    </cofactor>
</comment>